<feature type="domain" description="GGDEF" evidence="2">
    <location>
        <begin position="58"/>
        <end position="196"/>
    </location>
</feature>
<sequence>MSHTLTALSAALPLASGWAVHGLRMRRRIESARRDPLSGLWTRDAFEEQATRLLAQHSDVAVVLVDLDGFKAVNDRHGHAAGDAVIRATGASFADALSGDRRSVAGRIGGDEFAAAVALPDPAALPWLLGGLHGEITAPLRHDGHDLCVGASVGAALSSGTPEEPARELSALLRQADEQMYRIKQEGGGFSVNPDFGRGTGLRTVNGRREGRPGTGSGTGVAA</sequence>
<organism evidence="3 4">
    <name type="scientific">Streptomyces pakalii</name>
    <dbReference type="NCBI Taxonomy" id="3036494"/>
    <lineage>
        <taxon>Bacteria</taxon>
        <taxon>Bacillati</taxon>
        <taxon>Actinomycetota</taxon>
        <taxon>Actinomycetes</taxon>
        <taxon>Kitasatosporales</taxon>
        <taxon>Streptomycetaceae</taxon>
        <taxon>Streptomyces</taxon>
    </lineage>
</organism>
<evidence type="ECO:0000256" key="1">
    <source>
        <dbReference type="SAM" id="MobiDB-lite"/>
    </source>
</evidence>
<keyword evidence="4" id="KW-1185">Reference proteome</keyword>
<reference evidence="3 4" key="1">
    <citation type="submission" date="2023-04" db="EMBL/GenBank/DDBJ databases">
        <title>A novel species of the genus Streptomyces: Streptomyces pakalii sp. nov. isolated from a Mexican soil jungle.</title>
        <authorList>
            <person name="Chavez-Hernandez M.A."/>
            <person name="Ortiz-Alvarez J."/>
            <person name="Villa-Tanaca L."/>
            <person name="Hernandez-Rodriguez C."/>
        </authorList>
    </citation>
    <scope>NUCLEOTIDE SEQUENCE [LARGE SCALE GENOMIC DNA]</scope>
    <source>
        <strain evidence="3 4">ENCB-J15</strain>
    </source>
</reference>
<dbReference type="GO" id="GO:0052621">
    <property type="term" value="F:diguanylate cyclase activity"/>
    <property type="evidence" value="ECO:0007669"/>
    <property type="project" value="UniProtKB-EC"/>
</dbReference>
<evidence type="ECO:0000313" key="4">
    <source>
        <dbReference type="Proteomes" id="UP001237194"/>
    </source>
</evidence>
<keyword evidence="3" id="KW-0808">Transferase</keyword>
<dbReference type="PANTHER" id="PTHR44757">
    <property type="entry name" value="DIGUANYLATE CYCLASE DGCP"/>
    <property type="match status" value="1"/>
</dbReference>
<dbReference type="InterPro" id="IPR000160">
    <property type="entry name" value="GGDEF_dom"/>
</dbReference>
<evidence type="ECO:0000313" key="3">
    <source>
        <dbReference type="EMBL" id="MDJ1643597.1"/>
    </source>
</evidence>
<dbReference type="SMART" id="SM00267">
    <property type="entry name" value="GGDEF"/>
    <property type="match status" value="1"/>
</dbReference>
<dbReference type="SUPFAM" id="SSF55073">
    <property type="entry name" value="Nucleotide cyclase"/>
    <property type="match status" value="1"/>
</dbReference>
<proteinExistence type="predicted"/>
<accession>A0ABT7DCS7</accession>
<dbReference type="PROSITE" id="PS50887">
    <property type="entry name" value="GGDEF"/>
    <property type="match status" value="1"/>
</dbReference>
<dbReference type="PANTHER" id="PTHR44757:SF2">
    <property type="entry name" value="BIOFILM ARCHITECTURE MAINTENANCE PROTEIN MBAA"/>
    <property type="match status" value="1"/>
</dbReference>
<dbReference type="InterPro" id="IPR029787">
    <property type="entry name" value="Nucleotide_cyclase"/>
</dbReference>
<dbReference type="NCBIfam" id="TIGR00254">
    <property type="entry name" value="GGDEF"/>
    <property type="match status" value="1"/>
</dbReference>
<feature type="compositionally biased region" description="Gly residues" evidence="1">
    <location>
        <begin position="213"/>
        <end position="223"/>
    </location>
</feature>
<protein>
    <submittedName>
        <fullName evidence="3">GGDEF domain-containing protein</fullName>
        <ecNumber evidence="3">2.7.7.65</ecNumber>
    </submittedName>
</protein>
<dbReference type="RefSeq" id="WP_283898194.1">
    <property type="nucleotide sequence ID" value="NZ_JARWAF010000011.1"/>
</dbReference>
<gene>
    <name evidence="3" type="ORF">P5W92_24790</name>
</gene>
<comment type="caution">
    <text evidence="3">The sequence shown here is derived from an EMBL/GenBank/DDBJ whole genome shotgun (WGS) entry which is preliminary data.</text>
</comment>
<evidence type="ECO:0000259" key="2">
    <source>
        <dbReference type="PROSITE" id="PS50887"/>
    </source>
</evidence>
<dbReference type="CDD" id="cd01949">
    <property type="entry name" value="GGDEF"/>
    <property type="match status" value="1"/>
</dbReference>
<dbReference type="InterPro" id="IPR052155">
    <property type="entry name" value="Biofilm_reg_signaling"/>
</dbReference>
<dbReference type="InterPro" id="IPR043128">
    <property type="entry name" value="Rev_trsase/Diguanyl_cyclase"/>
</dbReference>
<dbReference type="EC" id="2.7.7.65" evidence="3"/>
<feature type="region of interest" description="Disordered" evidence="1">
    <location>
        <begin position="187"/>
        <end position="223"/>
    </location>
</feature>
<dbReference type="Proteomes" id="UP001237194">
    <property type="component" value="Unassembled WGS sequence"/>
</dbReference>
<name>A0ABT7DCS7_9ACTN</name>
<dbReference type="Gene3D" id="3.30.70.270">
    <property type="match status" value="1"/>
</dbReference>
<keyword evidence="3" id="KW-0548">Nucleotidyltransferase</keyword>
<dbReference type="Pfam" id="PF00990">
    <property type="entry name" value="GGDEF"/>
    <property type="match status" value="1"/>
</dbReference>
<dbReference type="EMBL" id="JARWAF010000011">
    <property type="protein sequence ID" value="MDJ1643597.1"/>
    <property type="molecule type" value="Genomic_DNA"/>
</dbReference>